<evidence type="ECO:0000313" key="1">
    <source>
        <dbReference type="EMBL" id="OMO63907.1"/>
    </source>
</evidence>
<dbReference type="Proteomes" id="UP000187203">
    <property type="component" value="Unassembled WGS sequence"/>
</dbReference>
<proteinExistence type="predicted"/>
<accession>A0A1R3H0R6</accession>
<dbReference type="AlphaFoldDB" id="A0A1R3H0R6"/>
<gene>
    <name evidence="1" type="ORF">COLO4_32179</name>
</gene>
<keyword evidence="2" id="KW-1185">Reference proteome</keyword>
<protein>
    <submittedName>
        <fullName evidence="1">Uncharacterized protein</fullName>
    </submittedName>
</protein>
<comment type="caution">
    <text evidence="1">The sequence shown here is derived from an EMBL/GenBank/DDBJ whole genome shotgun (WGS) entry which is preliminary data.</text>
</comment>
<evidence type="ECO:0000313" key="2">
    <source>
        <dbReference type="Proteomes" id="UP000187203"/>
    </source>
</evidence>
<organism evidence="1 2">
    <name type="scientific">Corchorus olitorius</name>
    <dbReference type="NCBI Taxonomy" id="93759"/>
    <lineage>
        <taxon>Eukaryota</taxon>
        <taxon>Viridiplantae</taxon>
        <taxon>Streptophyta</taxon>
        <taxon>Embryophyta</taxon>
        <taxon>Tracheophyta</taxon>
        <taxon>Spermatophyta</taxon>
        <taxon>Magnoliopsida</taxon>
        <taxon>eudicotyledons</taxon>
        <taxon>Gunneridae</taxon>
        <taxon>Pentapetalae</taxon>
        <taxon>rosids</taxon>
        <taxon>malvids</taxon>
        <taxon>Malvales</taxon>
        <taxon>Malvaceae</taxon>
        <taxon>Grewioideae</taxon>
        <taxon>Apeibeae</taxon>
        <taxon>Corchorus</taxon>
    </lineage>
</organism>
<name>A0A1R3H0R6_9ROSI</name>
<reference evidence="2" key="1">
    <citation type="submission" date="2013-09" db="EMBL/GenBank/DDBJ databases">
        <title>Corchorus olitorius genome sequencing.</title>
        <authorList>
            <person name="Alam M."/>
            <person name="Haque M.S."/>
            <person name="Islam M.S."/>
            <person name="Emdad E.M."/>
            <person name="Islam M.M."/>
            <person name="Ahmed B."/>
            <person name="Halim A."/>
            <person name="Hossen Q.M.M."/>
            <person name="Hossain M.Z."/>
            <person name="Ahmed R."/>
            <person name="Khan M.M."/>
            <person name="Islam R."/>
            <person name="Rashid M.M."/>
            <person name="Khan S.A."/>
            <person name="Rahman M.S."/>
            <person name="Alam M."/>
            <person name="Yahiya A.S."/>
            <person name="Khan M.S."/>
            <person name="Azam M.S."/>
            <person name="Haque T."/>
            <person name="Lashkar M.Z.H."/>
            <person name="Akhand A.I."/>
            <person name="Morshed G."/>
            <person name="Roy S."/>
            <person name="Uddin K.S."/>
            <person name="Rabeya T."/>
            <person name="Hossain A.S."/>
            <person name="Chowdhury A."/>
            <person name="Snigdha A.R."/>
            <person name="Mortoza M.S."/>
            <person name="Matin S.A."/>
            <person name="Hoque S.M.E."/>
            <person name="Islam M.K."/>
            <person name="Roy D.K."/>
            <person name="Haider R."/>
            <person name="Moosa M.M."/>
            <person name="Elias S.M."/>
            <person name="Hasan A.M."/>
            <person name="Jahan S."/>
            <person name="Shafiuddin M."/>
            <person name="Mahmood N."/>
            <person name="Shommy N.S."/>
        </authorList>
    </citation>
    <scope>NUCLEOTIDE SEQUENCE [LARGE SCALE GENOMIC DNA]</scope>
    <source>
        <strain evidence="2">cv. O-4</strain>
    </source>
</reference>
<dbReference type="EMBL" id="AWUE01021040">
    <property type="protein sequence ID" value="OMO63907.1"/>
    <property type="molecule type" value="Genomic_DNA"/>
</dbReference>
<sequence length="43" mass="4515">MQLITSSSTNAAGNLYTPGLVASSVDNLATLNNEMEMKPFADP</sequence>